<protein>
    <submittedName>
        <fullName evidence="1">Uncharacterized protein</fullName>
    </submittedName>
</protein>
<gene>
    <name evidence="1" type="ORF">KVT40_003031</name>
</gene>
<evidence type="ECO:0000313" key="1">
    <source>
        <dbReference type="EMBL" id="KAG8629166.1"/>
    </source>
</evidence>
<evidence type="ECO:0000313" key="2">
    <source>
        <dbReference type="Proteomes" id="UP000809789"/>
    </source>
</evidence>
<dbReference type="EMBL" id="JAESVG020000003">
    <property type="protein sequence ID" value="KAG8629166.1"/>
    <property type="molecule type" value="Genomic_DNA"/>
</dbReference>
<dbReference type="OrthoDB" id="5284003at2759"/>
<organism evidence="1 2">
    <name type="scientific">Elsinoe batatas</name>
    <dbReference type="NCBI Taxonomy" id="2601811"/>
    <lineage>
        <taxon>Eukaryota</taxon>
        <taxon>Fungi</taxon>
        <taxon>Dikarya</taxon>
        <taxon>Ascomycota</taxon>
        <taxon>Pezizomycotina</taxon>
        <taxon>Dothideomycetes</taxon>
        <taxon>Dothideomycetidae</taxon>
        <taxon>Myriangiales</taxon>
        <taxon>Elsinoaceae</taxon>
        <taxon>Elsinoe</taxon>
    </lineage>
</organism>
<accession>A0A8K0L7I1</accession>
<proteinExistence type="predicted"/>
<dbReference type="AlphaFoldDB" id="A0A8K0L7I1"/>
<sequence>MATRIGDHGGARASFMDLPLDLKLVVVQSLDLKADLRSLALACKQTYRLSISELYNSVVIDINENVSSRLLNTLVQGNDGLRFILAQLMMLLPWNSLLSFHATSDMVMEVDWVAEILQRHACLKSLSVNTFGHNCSEVDATGRLLSLGGSLRSIETLHLTPQRTHDLRICHQILSHSGRLRTLRLHLLPERGAEWGLDPEIRWNDTSNGPGLLTRTLFRLHLPFGSGQPPIKLCELDLVGIDLGEASHTYANIIDLTHLTRLGIADCSNTASLIHALRERCGRRGDGHLSAVFVLVESIDLLLESIRGLEEISVELGDCPRLLSARAIVFQAETLKYLRVHSWTNRGRYQQPREELWHYQDFLHLCLNAPKLKALACAFPRIWALEGAKVGFLSFLCAVRRLPALRTLNISTYPILIVDGKVIESGPYLDLVAGIGKRIFGWLNYGQDTMLRNTPAIRHPEALDQVADNMQNLETAIINRQESQKPGSSTAGLQRLRQLVIGTDAYDSILNFKAAYFCAEIVVSGPCLDRTFDDVRLLTKEESACIDEDGSFVTTRRLEKVMPVQENIHGDGSVPQGSEWW</sequence>
<keyword evidence="2" id="KW-1185">Reference proteome</keyword>
<reference evidence="1" key="1">
    <citation type="submission" date="2021-07" db="EMBL/GenBank/DDBJ databases">
        <title>Elsinoe batatas strain:CRI-CJ2 Genome sequencing and assembly.</title>
        <authorList>
            <person name="Huang L."/>
        </authorList>
    </citation>
    <scope>NUCLEOTIDE SEQUENCE</scope>
    <source>
        <strain evidence="1">CRI-CJ2</strain>
    </source>
</reference>
<name>A0A8K0L7I1_9PEZI</name>
<dbReference type="Proteomes" id="UP000809789">
    <property type="component" value="Unassembled WGS sequence"/>
</dbReference>
<comment type="caution">
    <text evidence="1">The sequence shown here is derived from an EMBL/GenBank/DDBJ whole genome shotgun (WGS) entry which is preliminary data.</text>
</comment>